<dbReference type="EMBL" id="JACEIK010000174">
    <property type="protein sequence ID" value="MCD7451571.1"/>
    <property type="molecule type" value="Genomic_DNA"/>
</dbReference>
<accession>A0ABS8RZH9</accession>
<evidence type="ECO:0000313" key="1">
    <source>
        <dbReference type="EMBL" id="MCD7451571.1"/>
    </source>
</evidence>
<sequence length="72" mass="8052">VKGLMEKFYLEGEICPSLQFLPLNYERTRYGDQGLVMARLGISPTTSTASLDRINGFATTKIPQLQGFLINQ</sequence>
<organism evidence="1 2">
    <name type="scientific">Datura stramonium</name>
    <name type="common">Jimsonweed</name>
    <name type="synonym">Common thornapple</name>
    <dbReference type="NCBI Taxonomy" id="4076"/>
    <lineage>
        <taxon>Eukaryota</taxon>
        <taxon>Viridiplantae</taxon>
        <taxon>Streptophyta</taxon>
        <taxon>Embryophyta</taxon>
        <taxon>Tracheophyta</taxon>
        <taxon>Spermatophyta</taxon>
        <taxon>Magnoliopsida</taxon>
        <taxon>eudicotyledons</taxon>
        <taxon>Gunneridae</taxon>
        <taxon>Pentapetalae</taxon>
        <taxon>asterids</taxon>
        <taxon>lamiids</taxon>
        <taxon>Solanales</taxon>
        <taxon>Solanaceae</taxon>
        <taxon>Solanoideae</taxon>
        <taxon>Datureae</taxon>
        <taxon>Datura</taxon>
    </lineage>
</organism>
<evidence type="ECO:0000313" key="2">
    <source>
        <dbReference type="Proteomes" id="UP000823775"/>
    </source>
</evidence>
<protein>
    <submittedName>
        <fullName evidence="1">Uncharacterized protein</fullName>
    </submittedName>
</protein>
<gene>
    <name evidence="1" type="ORF">HAX54_012626</name>
</gene>
<name>A0ABS8RZH9_DATST</name>
<comment type="caution">
    <text evidence="1">The sequence shown here is derived from an EMBL/GenBank/DDBJ whole genome shotgun (WGS) entry which is preliminary data.</text>
</comment>
<keyword evidence="2" id="KW-1185">Reference proteome</keyword>
<reference evidence="1 2" key="1">
    <citation type="journal article" date="2021" name="BMC Genomics">
        <title>Datura genome reveals duplications of psychoactive alkaloid biosynthetic genes and high mutation rate following tissue culture.</title>
        <authorList>
            <person name="Rajewski A."/>
            <person name="Carter-House D."/>
            <person name="Stajich J."/>
            <person name="Litt A."/>
        </authorList>
    </citation>
    <scope>NUCLEOTIDE SEQUENCE [LARGE SCALE GENOMIC DNA]</scope>
    <source>
        <strain evidence="1">AR-01</strain>
    </source>
</reference>
<feature type="non-terminal residue" evidence="1">
    <location>
        <position position="1"/>
    </location>
</feature>
<proteinExistence type="predicted"/>
<dbReference type="Proteomes" id="UP000823775">
    <property type="component" value="Unassembled WGS sequence"/>
</dbReference>